<dbReference type="OrthoDB" id="330498at2759"/>
<accession>A0A2C6L962</accession>
<dbReference type="AlphaFoldDB" id="A0A2C6L962"/>
<protein>
    <submittedName>
        <fullName evidence="2">Uncharacterized protein</fullName>
    </submittedName>
</protein>
<evidence type="ECO:0000313" key="2">
    <source>
        <dbReference type="EMBL" id="PHJ23795.1"/>
    </source>
</evidence>
<dbReference type="Proteomes" id="UP000221165">
    <property type="component" value="Unassembled WGS sequence"/>
</dbReference>
<feature type="region of interest" description="Disordered" evidence="1">
    <location>
        <begin position="1"/>
        <end position="53"/>
    </location>
</feature>
<evidence type="ECO:0000313" key="3">
    <source>
        <dbReference type="Proteomes" id="UP000221165"/>
    </source>
</evidence>
<dbReference type="RefSeq" id="XP_067925469.1">
    <property type="nucleotide sequence ID" value="XM_068062552.1"/>
</dbReference>
<comment type="caution">
    <text evidence="2">The sequence shown here is derived from an EMBL/GenBank/DDBJ whole genome shotgun (WGS) entry which is preliminary data.</text>
</comment>
<dbReference type="EMBL" id="MIGC01001002">
    <property type="protein sequence ID" value="PHJ23795.1"/>
    <property type="molecule type" value="Genomic_DNA"/>
</dbReference>
<dbReference type="VEuPathDB" id="ToxoDB:CSUI_002350"/>
<evidence type="ECO:0000256" key="1">
    <source>
        <dbReference type="SAM" id="MobiDB-lite"/>
    </source>
</evidence>
<name>A0A2C6L962_9APIC</name>
<feature type="compositionally biased region" description="Basic and acidic residues" evidence="1">
    <location>
        <begin position="27"/>
        <end position="40"/>
    </location>
</feature>
<reference evidence="2 3" key="1">
    <citation type="journal article" date="2017" name="Int. J. Parasitol.">
        <title>The genome of the protozoan parasite Cystoisospora suis and a reverse vaccinology approach to identify vaccine candidates.</title>
        <authorList>
            <person name="Palmieri N."/>
            <person name="Shrestha A."/>
            <person name="Ruttkowski B."/>
            <person name="Beck T."/>
            <person name="Vogl C."/>
            <person name="Tomley F."/>
            <person name="Blake D.P."/>
            <person name="Joachim A."/>
        </authorList>
    </citation>
    <scope>NUCLEOTIDE SEQUENCE [LARGE SCALE GENOMIC DNA]</scope>
    <source>
        <strain evidence="2 3">Wien I</strain>
    </source>
</reference>
<gene>
    <name evidence="2" type="ORF">CSUI_002350</name>
</gene>
<organism evidence="2 3">
    <name type="scientific">Cystoisospora suis</name>
    <dbReference type="NCBI Taxonomy" id="483139"/>
    <lineage>
        <taxon>Eukaryota</taxon>
        <taxon>Sar</taxon>
        <taxon>Alveolata</taxon>
        <taxon>Apicomplexa</taxon>
        <taxon>Conoidasida</taxon>
        <taxon>Coccidia</taxon>
        <taxon>Eucoccidiorida</taxon>
        <taxon>Eimeriorina</taxon>
        <taxon>Sarcocystidae</taxon>
        <taxon>Cystoisospora</taxon>
    </lineage>
</organism>
<sequence length="342" mass="36289">MNPVHSWDKRRKRSVFPSGIQGVPGFSDEKRGSENEDEGGRGQQLRRSLSNHGDVEGDIHPVFIGETLAWGAGVSGVSKDDWLLVLPSDDQVLLDDLDKPLRFDWRAQVVPLLQTLLSQGTEIHIFCHEDMGAGSREDGKQAQDASPFSFSSFLSHPAMKSSASNVHVYPLSPAFARVLLSATADLGVDSLVLLPGAHVGTTATCTATGSGEDHVAGGDEDRNCLTSRSLLSAALACLAVGGRLVTGIDVGMVDEFEITCMREKGASLSFLTSPLSPKGPHLGKRLNLAAHVIKSVAEGTLYTAPPRGSVSLAEVLRWPQKATQAAASSLLGPAALLPKIRE</sequence>
<proteinExistence type="predicted"/>
<dbReference type="GeneID" id="94425763"/>
<keyword evidence="3" id="KW-1185">Reference proteome</keyword>